<accession>A0ABW4IHT5</accession>
<evidence type="ECO:0000256" key="1">
    <source>
        <dbReference type="ARBA" id="ARBA00009600"/>
    </source>
</evidence>
<dbReference type="Gene3D" id="3.40.1740.10">
    <property type="entry name" value="VC0467-like"/>
    <property type="match status" value="1"/>
</dbReference>
<organism evidence="2 3">
    <name type="scientific">Pseudopedobacter beijingensis</name>
    <dbReference type="NCBI Taxonomy" id="1207056"/>
    <lineage>
        <taxon>Bacteria</taxon>
        <taxon>Pseudomonadati</taxon>
        <taxon>Bacteroidota</taxon>
        <taxon>Sphingobacteriia</taxon>
        <taxon>Sphingobacteriales</taxon>
        <taxon>Sphingobacteriaceae</taxon>
        <taxon>Pseudopedobacter</taxon>
    </lineage>
</organism>
<evidence type="ECO:0000313" key="3">
    <source>
        <dbReference type="Proteomes" id="UP001597118"/>
    </source>
</evidence>
<comment type="similarity">
    <text evidence="1">Belongs to the UPF0301 (AlgH) family.</text>
</comment>
<protein>
    <submittedName>
        <fullName evidence="2">YqgE/AlgH family protein</fullName>
    </submittedName>
</protein>
<comment type="caution">
    <text evidence="2">The sequence shown here is derived from an EMBL/GenBank/DDBJ whole genome shotgun (WGS) entry which is preliminary data.</text>
</comment>
<gene>
    <name evidence="2" type="ORF">ACFSAH_18830</name>
</gene>
<reference evidence="3" key="1">
    <citation type="journal article" date="2019" name="Int. J. Syst. Evol. Microbiol.">
        <title>The Global Catalogue of Microorganisms (GCM) 10K type strain sequencing project: providing services to taxonomists for standard genome sequencing and annotation.</title>
        <authorList>
            <consortium name="The Broad Institute Genomics Platform"/>
            <consortium name="The Broad Institute Genome Sequencing Center for Infectious Disease"/>
            <person name="Wu L."/>
            <person name="Ma J."/>
        </authorList>
    </citation>
    <scope>NUCLEOTIDE SEQUENCE [LARGE SCALE GENOMIC DNA]</scope>
    <source>
        <strain evidence="3">CCUG 53762</strain>
    </source>
</reference>
<dbReference type="PANTHER" id="PTHR30327">
    <property type="entry name" value="UNCHARACTERIZED PROTEIN YQGE"/>
    <property type="match status" value="1"/>
</dbReference>
<proteinExistence type="inferred from homology"/>
<dbReference type="Proteomes" id="UP001597118">
    <property type="component" value="Unassembled WGS sequence"/>
</dbReference>
<dbReference type="SUPFAM" id="SSF143456">
    <property type="entry name" value="VC0467-like"/>
    <property type="match status" value="1"/>
</dbReference>
<dbReference type="PANTHER" id="PTHR30327:SF1">
    <property type="entry name" value="UPF0301 PROTEIN YQGE"/>
    <property type="match status" value="1"/>
</dbReference>
<dbReference type="InterPro" id="IPR003774">
    <property type="entry name" value="AlgH-like"/>
</dbReference>
<dbReference type="RefSeq" id="WP_379664256.1">
    <property type="nucleotide sequence ID" value="NZ_JBHUDG010000051.1"/>
</dbReference>
<evidence type="ECO:0000313" key="2">
    <source>
        <dbReference type="EMBL" id="MFD1631934.1"/>
    </source>
</evidence>
<dbReference type="EMBL" id="JBHUDG010000051">
    <property type="protein sequence ID" value="MFD1631934.1"/>
    <property type="molecule type" value="Genomic_DNA"/>
</dbReference>
<sequence length="187" mass="21135">MLSQITPENGNILIAEPFMLDDNFKRSVVLLVANDEGGRVGYILNQKSGLLVKDLMPNCPDCDFQIYVGGPVSPDTLHFLHSCPEKITGGEEVRENIYWGGSFEMLVDHLVKGDLSENEIKLFMGYSGWNNEQLQDELEINSWIVSDKIDADMVFDSLDIDIWKESIIGLGQKFAHVANFPQRPEWN</sequence>
<name>A0ABW4IHT5_9SPHI</name>
<dbReference type="Pfam" id="PF02622">
    <property type="entry name" value="DUF179"/>
    <property type="match status" value="1"/>
</dbReference>
<keyword evidence="3" id="KW-1185">Reference proteome</keyword>